<dbReference type="Gene3D" id="3.10.20.310">
    <property type="entry name" value="membrane protein fhac"/>
    <property type="match status" value="1"/>
</dbReference>
<dbReference type="PANTHER" id="PTHR34597:SF3">
    <property type="entry name" value="OUTER MEMBRANE TRANSPORTER CDIB"/>
    <property type="match status" value="1"/>
</dbReference>
<keyword evidence="3" id="KW-1185">Reference proteome</keyword>
<proteinExistence type="predicted"/>
<dbReference type="EMBL" id="BAQD01000009">
    <property type="protein sequence ID" value="GBQ06147.1"/>
    <property type="molecule type" value="Genomic_DNA"/>
</dbReference>
<dbReference type="PANTHER" id="PTHR34597">
    <property type="entry name" value="SLR1661 PROTEIN"/>
    <property type="match status" value="1"/>
</dbReference>
<comment type="caution">
    <text evidence="2">The sequence shown here is derived from an EMBL/GenBank/DDBJ whole genome shotgun (WGS) entry which is preliminary data.</text>
</comment>
<evidence type="ECO:0000259" key="1">
    <source>
        <dbReference type="Pfam" id="PF03865"/>
    </source>
</evidence>
<sequence length="547" mass="61048">MGLLSIAGVSTAHAADKSDAVALPALRAVVLQPTGDTGQQTGQQPLSAEGLNLTQAPSLYKIIQPFIGKPLTFQKMHELTGAIAIFFREHDRAFISINVPPQRVHAGVLHLDVTEYRLGHISVHGNNWTPAWQIRRDSGLTPGQTMALTALQTDLDWLNLNPFHTVDMVYRPSDKPGVTDVDLHVSDRFPVYAYAAVNNQADRTLGRLNWYVGASWGNAFGLGHIVTYQFNRTMMGRFNNHSASWTIPLTSRNALQIFGNYAISVPTSNDQQINNRGGGQQLSIRWLHMINHITLTKYLGIDGTFQIGYDWKRSSSFEYYKDLDIPPRSSARADVNQFVFGYNGSLQDPWGQTQINNQFFYGPGGFTALDSRKHYRDIFPSATPQYVYDRLALTRNQSLPYGLSSTTRVTFQRASKNLLYSEQLMIGGLGNARGYFANTSFGSNGNSFSEEIYLPSFSLGKITSIPQIEDSHKIGFFWDWADNRQVKHVGNGARAATLSSLGVDLNSALNRYLNVTFDAGYRLRRIHTNDLANRRGLFTDFQIVAGF</sequence>
<accession>A0ABQ0NXW5</accession>
<feature type="domain" description="Haemolysin activator HlyB C-terminal" evidence="1">
    <location>
        <begin position="177"/>
        <end position="457"/>
    </location>
</feature>
<dbReference type="Proteomes" id="UP001062901">
    <property type="component" value="Unassembled WGS sequence"/>
</dbReference>
<reference evidence="2" key="1">
    <citation type="submission" date="2013-04" db="EMBL/GenBank/DDBJ databases">
        <title>The genome sequencing project of 58 acetic acid bacteria.</title>
        <authorList>
            <person name="Okamoto-Kainuma A."/>
            <person name="Ishikawa M."/>
            <person name="Umino S."/>
            <person name="Koizumi Y."/>
            <person name="Shiwa Y."/>
            <person name="Yoshikawa H."/>
            <person name="Matsutani M."/>
            <person name="Matsushita K."/>
        </authorList>
    </citation>
    <scope>NUCLEOTIDE SEQUENCE</scope>
    <source>
        <strain evidence="2">DSM 15669</strain>
    </source>
</reference>
<protein>
    <submittedName>
        <fullName evidence="2">Hemolysin activation/secretion protein</fullName>
    </submittedName>
</protein>
<evidence type="ECO:0000313" key="2">
    <source>
        <dbReference type="EMBL" id="GBQ06147.1"/>
    </source>
</evidence>
<name>A0ABQ0NXW5_9PROT</name>
<dbReference type="Gene3D" id="2.40.160.50">
    <property type="entry name" value="membrane protein fhac: a member of the omp85/tpsb transporter family"/>
    <property type="match status" value="1"/>
</dbReference>
<gene>
    <name evidence="2" type="ORF">AA15669_0806</name>
</gene>
<evidence type="ECO:0000313" key="3">
    <source>
        <dbReference type="Proteomes" id="UP001062901"/>
    </source>
</evidence>
<dbReference type="Pfam" id="PF03865">
    <property type="entry name" value="ShlB"/>
    <property type="match status" value="1"/>
</dbReference>
<organism evidence="2 3">
    <name type="scientific">Saccharibacter floricola DSM 15669</name>
    <dbReference type="NCBI Taxonomy" id="1123227"/>
    <lineage>
        <taxon>Bacteria</taxon>
        <taxon>Pseudomonadati</taxon>
        <taxon>Pseudomonadota</taxon>
        <taxon>Alphaproteobacteria</taxon>
        <taxon>Acetobacterales</taxon>
        <taxon>Acetobacteraceae</taxon>
        <taxon>Saccharibacter</taxon>
    </lineage>
</organism>
<dbReference type="InterPro" id="IPR051544">
    <property type="entry name" value="TPS_OM_transporter"/>
</dbReference>
<dbReference type="InterPro" id="IPR005565">
    <property type="entry name" value="Hemolysn_activator_HlyB_C"/>
</dbReference>